<evidence type="ECO:0000259" key="1">
    <source>
        <dbReference type="Pfam" id="PF14214"/>
    </source>
</evidence>
<gene>
    <name evidence="2" type="ORF">K435DRAFT_869505</name>
</gene>
<dbReference type="EMBL" id="ML179559">
    <property type="protein sequence ID" value="THU85225.1"/>
    <property type="molecule type" value="Genomic_DNA"/>
</dbReference>
<feature type="domain" description="Helitron helicase-like" evidence="1">
    <location>
        <begin position="4"/>
        <end position="125"/>
    </location>
</feature>
<evidence type="ECO:0000313" key="3">
    <source>
        <dbReference type="Proteomes" id="UP000297245"/>
    </source>
</evidence>
<dbReference type="Proteomes" id="UP000297245">
    <property type="component" value="Unassembled WGS sequence"/>
</dbReference>
<proteinExistence type="predicted"/>
<dbReference type="OrthoDB" id="432234at2759"/>
<organism evidence="2 3">
    <name type="scientific">Dendrothele bispora (strain CBS 962.96)</name>
    <dbReference type="NCBI Taxonomy" id="1314807"/>
    <lineage>
        <taxon>Eukaryota</taxon>
        <taxon>Fungi</taxon>
        <taxon>Dikarya</taxon>
        <taxon>Basidiomycota</taxon>
        <taxon>Agaricomycotina</taxon>
        <taxon>Agaricomycetes</taxon>
        <taxon>Agaricomycetidae</taxon>
        <taxon>Agaricales</taxon>
        <taxon>Agaricales incertae sedis</taxon>
        <taxon>Dendrothele</taxon>
    </lineage>
</organism>
<name>A0A4V4HD24_DENBC</name>
<dbReference type="InterPro" id="IPR025476">
    <property type="entry name" value="Helitron_helicase-like"/>
</dbReference>
<dbReference type="AlphaFoldDB" id="A0A4V4HD24"/>
<accession>A0A4V4HD24</accession>
<sequence length="138" mass="15282">MAEIQSMREEMFSIVNNDGLPHIFLTLNPTDTNNLIAQEIAGRDVDLDKFFDDLKPGSENLECCTFISQIPVAAAEFFDISVKNLLEILLGTKRINKKGVKGEVSVYYGVVVAQGHGSLHIHLIIWINGGLSPIEIKQ</sequence>
<dbReference type="Pfam" id="PF14214">
    <property type="entry name" value="Helitron_like_N"/>
    <property type="match status" value="1"/>
</dbReference>
<reference evidence="2 3" key="1">
    <citation type="journal article" date="2019" name="Nat. Ecol. Evol.">
        <title>Megaphylogeny resolves global patterns of mushroom evolution.</title>
        <authorList>
            <person name="Varga T."/>
            <person name="Krizsan K."/>
            <person name="Foldi C."/>
            <person name="Dima B."/>
            <person name="Sanchez-Garcia M."/>
            <person name="Sanchez-Ramirez S."/>
            <person name="Szollosi G.J."/>
            <person name="Szarkandi J.G."/>
            <person name="Papp V."/>
            <person name="Albert L."/>
            <person name="Andreopoulos W."/>
            <person name="Angelini C."/>
            <person name="Antonin V."/>
            <person name="Barry K.W."/>
            <person name="Bougher N.L."/>
            <person name="Buchanan P."/>
            <person name="Buyck B."/>
            <person name="Bense V."/>
            <person name="Catcheside P."/>
            <person name="Chovatia M."/>
            <person name="Cooper J."/>
            <person name="Damon W."/>
            <person name="Desjardin D."/>
            <person name="Finy P."/>
            <person name="Geml J."/>
            <person name="Haridas S."/>
            <person name="Hughes K."/>
            <person name="Justo A."/>
            <person name="Karasinski D."/>
            <person name="Kautmanova I."/>
            <person name="Kiss B."/>
            <person name="Kocsube S."/>
            <person name="Kotiranta H."/>
            <person name="LaButti K.M."/>
            <person name="Lechner B.E."/>
            <person name="Liimatainen K."/>
            <person name="Lipzen A."/>
            <person name="Lukacs Z."/>
            <person name="Mihaltcheva S."/>
            <person name="Morgado L.N."/>
            <person name="Niskanen T."/>
            <person name="Noordeloos M.E."/>
            <person name="Ohm R.A."/>
            <person name="Ortiz-Santana B."/>
            <person name="Ovrebo C."/>
            <person name="Racz N."/>
            <person name="Riley R."/>
            <person name="Savchenko A."/>
            <person name="Shiryaev A."/>
            <person name="Soop K."/>
            <person name="Spirin V."/>
            <person name="Szebenyi C."/>
            <person name="Tomsovsky M."/>
            <person name="Tulloss R.E."/>
            <person name="Uehling J."/>
            <person name="Grigoriev I.V."/>
            <person name="Vagvolgyi C."/>
            <person name="Papp T."/>
            <person name="Martin F.M."/>
            <person name="Miettinen O."/>
            <person name="Hibbett D.S."/>
            <person name="Nagy L.G."/>
        </authorList>
    </citation>
    <scope>NUCLEOTIDE SEQUENCE [LARGE SCALE GENOMIC DNA]</scope>
    <source>
        <strain evidence="2 3">CBS 962.96</strain>
    </source>
</reference>
<evidence type="ECO:0000313" key="2">
    <source>
        <dbReference type="EMBL" id="THU85225.1"/>
    </source>
</evidence>
<protein>
    <recommendedName>
        <fullName evidence="1">Helitron helicase-like domain-containing protein</fullName>
    </recommendedName>
</protein>
<keyword evidence="3" id="KW-1185">Reference proteome</keyword>